<dbReference type="EMBL" id="UYSL01021138">
    <property type="protein sequence ID" value="VDL77357.1"/>
    <property type="molecule type" value="Genomic_DNA"/>
</dbReference>
<reference evidence="3" key="1">
    <citation type="submission" date="2017-02" db="UniProtKB">
        <authorList>
            <consortium name="WormBaseParasite"/>
        </authorList>
    </citation>
    <scope>IDENTIFICATION</scope>
</reference>
<reference evidence="1 2" key="2">
    <citation type="submission" date="2018-11" db="EMBL/GenBank/DDBJ databases">
        <authorList>
            <consortium name="Pathogen Informatics"/>
        </authorList>
    </citation>
    <scope>NUCLEOTIDE SEQUENCE [LARGE SCALE GENOMIC DNA]</scope>
</reference>
<gene>
    <name evidence="1" type="ORF">NBR_LOCUS13768</name>
</gene>
<keyword evidence="2" id="KW-1185">Reference proteome</keyword>
<dbReference type="Proteomes" id="UP000271162">
    <property type="component" value="Unassembled WGS sequence"/>
</dbReference>
<sequence>MEGQLVMLVAGHRPISRRLIGADILSAFPPPLSSAVSISGISAKTALNDVRQGLLGGVGCCSRAVWPPDCEKTERNFGALAKSEVNINYGSDRDAEASHPNYGCRDG</sequence>
<dbReference type="WBParaSite" id="NBR_0001376701-mRNA-1">
    <property type="protein sequence ID" value="NBR_0001376701-mRNA-1"/>
    <property type="gene ID" value="NBR_0001376701"/>
</dbReference>
<protein>
    <submittedName>
        <fullName evidence="1 3">Uncharacterized protein</fullName>
    </submittedName>
</protein>
<proteinExistence type="predicted"/>
<evidence type="ECO:0000313" key="2">
    <source>
        <dbReference type="Proteomes" id="UP000271162"/>
    </source>
</evidence>
<name>A0A0N4YBD6_NIPBR</name>
<dbReference type="AlphaFoldDB" id="A0A0N4YBD6"/>
<organism evidence="3">
    <name type="scientific">Nippostrongylus brasiliensis</name>
    <name type="common">Rat hookworm</name>
    <dbReference type="NCBI Taxonomy" id="27835"/>
    <lineage>
        <taxon>Eukaryota</taxon>
        <taxon>Metazoa</taxon>
        <taxon>Ecdysozoa</taxon>
        <taxon>Nematoda</taxon>
        <taxon>Chromadorea</taxon>
        <taxon>Rhabditida</taxon>
        <taxon>Rhabditina</taxon>
        <taxon>Rhabditomorpha</taxon>
        <taxon>Strongyloidea</taxon>
        <taxon>Heligmosomidae</taxon>
        <taxon>Nippostrongylus</taxon>
    </lineage>
</organism>
<evidence type="ECO:0000313" key="1">
    <source>
        <dbReference type="EMBL" id="VDL77357.1"/>
    </source>
</evidence>
<evidence type="ECO:0000313" key="3">
    <source>
        <dbReference type="WBParaSite" id="NBR_0001376701-mRNA-1"/>
    </source>
</evidence>
<accession>A0A0N4YBD6</accession>